<evidence type="ECO:0000313" key="2">
    <source>
        <dbReference type="Proteomes" id="UP001476798"/>
    </source>
</evidence>
<dbReference type="EMBL" id="JAHRIO010084503">
    <property type="protein sequence ID" value="MEQ2186563.1"/>
    <property type="molecule type" value="Genomic_DNA"/>
</dbReference>
<gene>
    <name evidence="1" type="ORF">GOODEAATRI_029855</name>
</gene>
<feature type="non-terminal residue" evidence="1">
    <location>
        <position position="1"/>
    </location>
</feature>
<sequence length="107" mass="11760">VSDSCRLPAERRKHAALHTPSPRLIPVEKQLEAVQRLMTSNKAHVEADIAVSFLQADYGEPPQLDLDVLGLSSFSSDEAAMAVIMSLLETDVNTGQSGDFEDLHWPF</sequence>
<protein>
    <submittedName>
        <fullName evidence="1">Uncharacterized protein</fullName>
    </submittedName>
</protein>
<keyword evidence="2" id="KW-1185">Reference proteome</keyword>
<proteinExistence type="predicted"/>
<reference evidence="1 2" key="1">
    <citation type="submission" date="2021-06" db="EMBL/GenBank/DDBJ databases">
        <authorList>
            <person name="Palmer J.M."/>
        </authorList>
    </citation>
    <scope>NUCLEOTIDE SEQUENCE [LARGE SCALE GENOMIC DNA]</scope>
    <source>
        <strain evidence="1 2">GA_2019</strain>
        <tissue evidence="1">Muscle</tissue>
    </source>
</reference>
<evidence type="ECO:0000313" key="1">
    <source>
        <dbReference type="EMBL" id="MEQ2186563.1"/>
    </source>
</evidence>
<name>A0ABV0PT11_9TELE</name>
<dbReference type="Proteomes" id="UP001476798">
    <property type="component" value="Unassembled WGS sequence"/>
</dbReference>
<comment type="caution">
    <text evidence="1">The sequence shown here is derived from an EMBL/GenBank/DDBJ whole genome shotgun (WGS) entry which is preliminary data.</text>
</comment>
<organism evidence="1 2">
    <name type="scientific">Goodea atripinnis</name>
    <dbReference type="NCBI Taxonomy" id="208336"/>
    <lineage>
        <taxon>Eukaryota</taxon>
        <taxon>Metazoa</taxon>
        <taxon>Chordata</taxon>
        <taxon>Craniata</taxon>
        <taxon>Vertebrata</taxon>
        <taxon>Euteleostomi</taxon>
        <taxon>Actinopterygii</taxon>
        <taxon>Neopterygii</taxon>
        <taxon>Teleostei</taxon>
        <taxon>Neoteleostei</taxon>
        <taxon>Acanthomorphata</taxon>
        <taxon>Ovalentaria</taxon>
        <taxon>Atherinomorphae</taxon>
        <taxon>Cyprinodontiformes</taxon>
        <taxon>Goodeidae</taxon>
        <taxon>Goodea</taxon>
    </lineage>
</organism>
<accession>A0ABV0PT11</accession>